<reference evidence="2 3" key="1">
    <citation type="journal article" date="2019" name="Sci. Rep.">
        <title>Orb-weaving spider Araneus ventricosus genome elucidates the spidroin gene catalogue.</title>
        <authorList>
            <person name="Kono N."/>
            <person name="Nakamura H."/>
            <person name="Ohtoshi R."/>
            <person name="Moran D.A.P."/>
            <person name="Shinohara A."/>
            <person name="Yoshida Y."/>
            <person name="Fujiwara M."/>
            <person name="Mori M."/>
            <person name="Tomita M."/>
            <person name="Arakawa K."/>
        </authorList>
    </citation>
    <scope>NUCLEOTIDE SEQUENCE [LARGE SCALE GENOMIC DNA]</scope>
</reference>
<organism evidence="2 3">
    <name type="scientific">Araneus ventricosus</name>
    <name type="common">Orbweaver spider</name>
    <name type="synonym">Epeira ventricosa</name>
    <dbReference type="NCBI Taxonomy" id="182803"/>
    <lineage>
        <taxon>Eukaryota</taxon>
        <taxon>Metazoa</taxon>
        <taxon>Ecdysozoa</taxon>
        <taxon>Arthropoda</taxon>
        <taxon>Chelicerata</taxon>
        <taxon>Arachnida</taxon>
        <taxon>Araneae</taxon>
        <taxon>Araneomorphae</taxon>
        <taxon>Entelegynae</taxon>
        <taxon>Araneoidea</taxon>
        <taxon>Araneidae</taxon>
        <taxon>Araneus</taxon>
    </lineage>
</organism>
<evidence type="ECO:0000313" key="3">
    <source>
        <dbReference type="Proteomes" id="UP000499080"/>
    </source>
</evidence>
<dbReference type="EMBL" id="BGPR01000001">
    <property type="protein sequence ID" value="GBL72175.1"/>
    <property type="molecule type" value="Genomic_DNA"/>
</dbReference>
<dbReference type="OrthoDB" id="6433914at2759"/>
<gene>
    <name evidence="2" type="ORF">AVEN_115162_1</name>
</gene>
<comment type="caution">
    <text evidence="2">The sequence shown here is derived from an EMBL/GenBank/DDBJ whole genome shotgun (WGS) entry which is preliminary data.</text>
</comment>
<feature type="region of interest" description="Disordered" evidence="1">
    <location>
        <begin position="631"/>
        <end position="659"/>
    </location>
</feature>
<evidence type="ECO:0000313" key="2">
    <source>
        <dbReference type="EMBL" id="GBL72175.1"/>
    </source>
</evidence>
<name>A0A4Y1ZYB3_ARAVE</name>
<proteinExistence type="predicted"/>
<evidence type="ECO:0000256" key="1">
    <source>
        <dbReference type="SAM" id="MobiDB-lite"/>
    </source>
</evidence>
<dbReference type="Proteomes" id="UP000499080">
    <property type="component" value="Unassembled WGS sequence"/>
</dbReference>
<keyword evidence="3" id="KW-1185">Reference proteome</keyword>
<dbReference type="PANTHER" id="PTHR37162:SF11">
    <property type="match status" value="1"/>
</dbReference>
<accession>A0A4Y1ZYB3</accession>
<dbReference type="PANTHER" id="PTHR37162">
    <property type="entry name" value="HAT FAMILY DIMERISATION DOMAINCONTAINING PROTEIN-RELATED"/>
    <property type="match status" value="1"/>
</dbReference>
<dbReference type="AlphaFoldDB" id="A0A4Y1ZYB3"/>
<sequence>MLHRLHLQTLHRLLRIPIATTNAESISSYMLKNDVLVPAILWSLKCINSRYSYNFCEENNKIFEKMFKDNLIAKQFSCGATKTEYVCCFRLAPYFKATLIKCLHNVEQYTVLFDETLNKASQLKQMDILVRFFYNDQIVTRYLTSAFIGHAKADDILSAFYECVEKLKLSKILQISMDGPNVNWKFFENLQADLKKEYSHETLSIRCCGLHILHNSFKYGESSTGWNISEILTSLCWLFKDSPARRQDFLMLSTLKKFPLKFCKVRWLENVPAVERAIEIWPDVVSYVQNVEKGVFFTNKSKSDAPLLPFFLGDILILCKHLVEYINVYKPEYNFSSAIKLWKFDFTDEGLLHSVGKVSMGFAADNIVKQLVKRKDSYLKGAFNVKSESRSFVTKLLYHLMRKCPINYAFVRNSLCFDPGKMAPQPENCVKSLKQLLMHLSQKKIVLDTDCDDIIFEYKKFLQNIVNMYPSVFQTFKPNTRLDIFFKEYMSKSVKDYNKIWPVMKIIFTLSHGQASIECGISTNKKIEVENMALEYYVARHIVCDASKSYGQILNIPISVCSESFGIHVAKLAAFPEKVIKCSEKKLKELEELDIPFEEVSKVFAHIEHGESLVKVVKEILPYSSSEFKESEGISDSKEEAMDVDESNDTASTSQLPIESVTLSSTLETSKKLVEMLEQMEKDINQD</sequence>
<protein>
    <submittedName>
        <fullName evidence="2">Uncharacterized protein</fullName>
    </submittedName>
</protein>
<feature type="compositionally biased region" description="Basic and acidic residues" evidence="1">
    <location>
        <begin position="631"/>
        <end position="641"/>
    </location>
</feature>